<gene>
    <name evidence="1" type="ORF">NQ318_008935</name>
</gene>
<evidence type="ECO:0000313" key="2">
    <source>
        <dbReference type="Proteomes" id="UP001162162"/>
    </source>
</evidence>
<dbReference type="EMBL" id="JAPWTK010000006">
    <property type="protein sequence ID" value="KAJ8961252.1"/>
    <property type="molecule type" value="Genomic_DNA"/>
</dbReference>
<reference evidence="1" key="1">
    <citation type="journal article" date="2023" name="Insect Mol. Biol.">
        <title>Genome sequencing provides insights into the evolution of gene families encoding plant cell wall-degrading enzymes in longhorned beetles.</title>
        <authorList>
            <person name="Shin N.R."/>
            <person name="Okamura Y."/>
            <person name="Kirsch R."/>
            <person name="Pauchet Y."/>
        </authorList>
    </citation>
    <scope>NUCLEOTIDE SEQUENCE</scope>
    <source>
        <strain evidence="1">AMC_N1</strain>
    </source>
</reference>
<accession>A0AAV8ZCD5</accession>
<dbReference type="Proteomes" id="UP001162162">
    <property type="component" value="Unassembled WGS sequence"/>
</dbReference>
<name>A0AAV8ZCD5_9CUCU</name>
<organism evidence="1 2">
    <name type="scientific">Aromia moschata</name>
    <dbReference type="NCBI Taxonomy" id="1265417"/>
    <lineage>
        <taxon>Eukaryota</taxon>
        <taxon>Metazoa</taxon>
        <taxon>Ecdysozoa</taxon>
        <taxon>Arthropoda</taxon>
        <taxon>Hexapoda</taxon>
        <taxon>Insecta</taxon>
        <taxon>Pterygota</taxon>
        <taxon>Neoptera</taxon>
        <taxon>Endopterygota</taxon>
        <taxon>Coleoptera</taxon>
        <taxon>Polyphaga</taxon>
        <taxon>Cucujiformia</taxon>
        <taxon>Chrysomeloidea</taxon>
        <taxon>Cerambycidae</taxon>
        <taxon>Cerambycinae</taxon>
        <taxon>Callichromatini</taxon>
        <taxon>Aromia</taxon>
    </lineage>
</organism>
<dbReference type="AlphaFoldDB" id="A0AAV8ZCD5"/>
<evidence type="ECO:0000313" key="1">
    <source>
        <dbReference type="EMBL" id="KAJ8961252.1"/>
    </source>
</evidence>
<sequence>MWRSSYDVMFIARRLEYKETEPPRFHTSSSGSNFESRQLALLACLCPAAPVCIVLEMYKSLKKEAAYLPAVFSWSDCAVVEKRRGRRHSIDIYCKMSMSHSATSCLSTPPQHIQMKKRLGTGYSAVVKQIKCSSFCCASFMVKNFILCCSSQA</sequence>
<keyword evidence="2" id="KW-1185">Reference proteome</keyword>
<proteinExistence type="predicted"/>
<comment type="caution">
    <text evidence="1">The sequence shown here is derived from an EMBL/GenBank/DDBJ whole genome shotgun (WGS) entry which is preliminary data.</text>
</comment>
<protein>
    <submittedName>
        <fullName evidence="1">Uncharacterized protein</fullName>
    </submittedName>
</protein>